<reference evidence="8 9" key="1">
    <citation type="submission" date="2013-11" db="EMBL/GenBank/DDBJ databases">
        <title>Opisthorchis viverrini - life in the bile duct.</title>
        <authorList>
            <person name="Young N.D."/>
            <person name="Nagarajan N."/>
            <person name="Lin S.J."/>
            <person name="Korhonen P.K."/>
            <person name="Jex A.R."/>
            <person name="Hall R.S."/>
            <person name="Safavi-Hemami H."/>
            <person name="Kaewkong W."/>
            <person name="Bertrand D."/>
            <person name="Gao S."/>
            <person name="Seet Q."/>
            <person name="Wongkham S."/>
            <person name="Teh B.T."/>
            <person name="Wongkham C."/>
            <person name="Intapan P.M."/>
            <person name="Maleewong W."/>
            <person name="Yang X."/>
            <person name="Hu M."/>
            <person name="Wang Z."/>
            <person name="Hofmann A."/>
            <person name="Sternberg P.W."/>
            <person name="Tan P."/>
            <person name="Wang J."/>
            <person name="Gasser R.B."/>
        </authorList>
    </citation>
    <scope>NUCLEOTIDE SEQUENCE [LARGE SCALE GENOMIC DNA]</scope>
</reference>
<dbReference type="SMART" id="SM01117">
    <property type="entry name" value="Cyt-b5"/>
    <property type="match status" value="1"/>
</dbReference>
<dbReference type="STRING" id="6198.A0A074Z3R3"/>
<dbReference type="PROSITE" id="PS50255">
    <property type="entry name" value="CYTOCHROME_B5_2"/>
    <property type="match status" value="1"/>
</dbReference>
<dbReference type="RefSeq" id="XP_009176095.1">
    <property type="nucleotide sequence ID" value="XM_009177831.1"/>
</dbReference>
<keyword evidence="2 5" id="KW-0285">Flavoprotein</keyword>
<dbReference type="SUPFAM" id="SSF63380">
    <property type="entry name" value="Riboflavin synthase domain-like"/>
    <property type="match status" value="1"/>
</dbReference>
<evidence type="ECO:0000256" key="5">
    <source>
        <dbReference type="PIRSR" id="PIRSR601834-1"/>
    </source>
</evidence>
<evidence type="ECO:0000259" key="7">
    <source>
        <dbReference type="PROSITE" id="PS51384"/>
    </source>
</evidence>
<dbReference type="PANTHER" id="PTHR19370">
    <property type="entry name" value="NADH-CYTOCHROME B5 REDUCTASE"/>
    <property type="match status" value="1"/>
</dbReference>
<dbReference type="OrthoDB" id="260519at2759"/>
<dbReference type="GeneID" id="20325397"/>
<organism evidence="8 9">
    <name type="scientific">Opisthorchis viverrini</name>
    <name type="common">Southeast Asian liver fluke</name>
    <dbReference type="NCBI Taxonomy" id="6198"/>
    <lineage>
        <taxon>Eukaryota</taxon>
        <taxon>Metazoa</taxon>
        <taxon>Spiralia</taxon>
        <taxon>Lophotrochozoa</taxon>
        <taxon>Platyhelminthes</taxon>
        <taxon>Trematoda</taxon>
        <taxon>Digenea</taxon>
        <taxon>Opisthorchiida</taxon>
        <taxon>Opisthorchiata</taxon>
        <taxon>Opisthorchiidae</taxon>
        <taxon>Opisthorchis</taxon>
    </lineage>
</organism>
<dbReference type="InterPro" id="IPR039261">
    <property type="entry name" value="FNR_nucleotide-bd"/>
</dbReference>
<feature type="binding site" evidence="5">
    <location>
        <position position="504"/>
    </location>
    <ligand>
        <name>FAD</name>
        <dbReference type="ChEBI" id="CHEBI:57692"/>
    </ligand>
</feature>
<dbReference type="SUPFAM" id="SSF52343">
    <property type="entry name" value="Ferredoxin reductase-like, C-terminal NADP-linked domain"/>
    <property type="match status" value="1"/>
</dbReference>
<feature type="binding site" evidence="5">
    <location>
        <position position="468"/>
    </location>
    <ligand>
        <name>FAD</name>
        <dbReference type="ChEBI" id="CHEBI:57692"/>
    </ligand>
</feature>
<evidence type="ECO:0000256" key="4">
    <source>
        <dbReference type="ARBA" id="ARBA00023002"/>
    </source>
</evidence>
<evidence type="ECO:0000313" key="8">
    <source>
        <dbReference type="EMBL" id="KER20147.1"/>
    </source>
</evidence>
<dbReference type="Pfam" id="PF00173">
    <property type="entry name" value="Cyt-b5"/>
    <property type="match status" value="1"/>
</dbReference>
<dbReference type="InterPro" id="IPR017938">
    <property type="entry name" value="Riboflavin_synthase-like_b-brl"/>
</dbReference>
<evidence type="ECO:0000256" key="2">
    <source>
        <dbReference type="ARBA" id="ARBA00022630"/>
    </source>
</evidence>
<dbReference type="Gene3D" id="3.10.120.10">
    <property type="entry name" value="Cytochrome b5-like heme/steroid binding domain"/>
    <property type="match status" value="1"/>
</dbReference>
<dbReference type="Pfam" id="PF00970">
    <property type="entry name" value="FAD_binding_6"/>
    <property type="match status" value="1"/>
</dbReference>
<accession>A0A074Z3R3</accession>
<proteinExistence type="predicted"/>
<keyword evidence="4" id="KW-0560">Oxidoreductase</keyword>
<feature type="binding site" evidence="5">
    <location>
        <position position="495"/>
    </location>
    <ligand>
        <name>FAD</name>
        <dbReference type="ChEBI" id="CHEBI:57692"/>
    </ligand>
</feature>
<dbReference type="InterPro" id="IPR036400">
    <property type="entry name" value="Cyt_B5-like_heme/steroid_sf"/>
</dbReference>
<feature type="binding site" evidence="5">
    <location>
        <position position="561"/>
    </location>
    <ligand>
        <name>FAD</name>
        <dbReference type="ChEBI" id="CHEBI:57692"/>
    </ligand>
</feature>
<feature type="binding site" evidence="5">
    <location>
        <position position="466"/>
    </location>
    <ligand>
        <name>FAD</name>
        <dbReference type="ChEBI" id="CHEBI:57692"/>
    </ligand>
</feature>
<sequence>MNRLGSCISPGGLAKDDISIRIGKARAAFANLRHLWRRRDISLSVKGRVYNAAVRSILLYGSETWLLRAENVKILSVFDHRCLRNIARIWWEHRISNSEVGGLLSARLSMADKIPQISLSVDTPEGPMTDERPKVSAQRPLGIGRWLTMTQTAAYRQLVPGNDTITDHELFLHRSPEDMWMALPQHGKLCVFDVTEFARYHPGGIDVLLQNAGTDATEAYRMAHSYVNVNIIEKCRRGFLRRSQIGQARFPNQLLPSMIPSRAPNPLPKKPKWDWTFTDQMNVSVTIEFPEFQTAFDSLSWVDNLRALAVWVPPPEDSSRGTLIIRTLLDDGTYHRIALRLLPSLSPRLSSLRLTKSTSHSAPDVTGSVLSTDRFRLSLDIVHIQPKSPSLTSIGSVVSDTISSFPDADSDESFFTCRVKECERVANSPYRLVRLCWASDTAWIPVPLGHHVMLRIKDQDGNLISRPYTPVTDNLTFSDCQPPSDPISATMLCLLIKIYPHGQMSQLIDKLKPGDDVEISYPVGSVSPNFLTRIPAPTSLSTRPQQDLIAVFMLAAGSGITPMVRSLELLLACENCPFSNSTPTVHLICFDRTPANQVLVSELDCSPMELGENCVTGTISDPICRRGLLTLQFKDKEPSALRVQTLWLICGPLGFNNAAIGIAKQWGVPSQHIIQFKG</sequence>
<evidence type="ECO:0000256" key="3">
    <source>
        <dbReference type="ARBA" id="ARBA00022827"/>
    </source>
</evidence>
<evidence type="ECO:0000313" key="9">
    <source>
        <dbReference type="Proteomes" id="UP000054324"/>
    </source>
</evidence>
<evidence type="ECO:0000259" key="6">
    <source>
        <dbReference type="PROSITE" id="PS50255"/>
    </source>
</evidence>
<dbReference type="KEGG" id="ovi:T265_11229"/>
<dbReference type="Proteomes" id="UP000054324">
    <property type="component" value="Unassembled WGS sequence"/>
</dbReference>
<protein>
    <recommendedName>
        <fullName evidence="10">Cytochrome-b5 reductase</fullName>
    </recommendedName>
</protein>
<dbReference type="InterPro" id="IPR001199">
    <property type="entry name" value="Cyt_B5-like_heme/steroid-bd"/>
</dbReference>
<feature type="domain" description="Cytochrome b5 heme-binding" evidence="6">
    <location>
        <begin position="162"/>
        <end position="241"/>
    </location>
</feature>
<dbReference type="InterPro" id="IPR001834">
    <property type="entry name" value="CBR-like"/>
</dbReference>
<dbReference type="SUPFAM" id="SSF55856">
    <property type="entry name" value="Cytochrome b5-like heme/steroid binding domain"/>
    <property type="match status" value="1"/>
</dbReference>
<dbReference type="InterPro" id="IPR045609">
    <property type="entry name" value="DUF6451"/>
</dbReference>
<dbReference type="Gene3D" id="2.40.30.10">
    <property type="entry name" value="Translation factors"/>
    <property type="match status" value="1"/>
</dbReference>
<dbReference type="Pfam" id="PF20049">
    <property type="entry name" value="DUF6451"/>
    <property type="match status" value="1"/>
</dbReference>
<dbReference type="InterPro" id="IPR008333">
    <property type="entry name" value="Cbr1-like_FAD-bd_dom"/>
</dbReference>
<dbReference type="Gene3D" id="3.40.50.80">
    <property type="entry name" value="Nucleotide-binding domain of ferredoxin-NADP reductase (FNR) module"/>
    <property type="match status" value="1"/>
</dbReference>
<gene>
    <name evidence="8" type="ORF">T265_11229</name>
</gene>
<name>A0A074Z3R3_OPIVI</name>
<dbReference type="AlphaFoldDB" id="A0A074Z3R3"/>
<evidence type="ECO:0008006" key="10">
    <source>
        <dbReference type="Google" id="ProtNLM"/>
    </source>
</evidence>
<keyword evidence="3 5" id="KW-0274">FAD</keyword>
<feature type="domain" description="FAD-binding FR-type" evidence="7">
    <location>
        <begin position="412"/>
        <end position="529"/>
    </location>
</feature>
<dbReference type="InterPro" id="IPR017927">
    <property type="entry name" value="FAD-bd_FR_type"/>
</dbReference>
<dbReference type="EMBL" id="KL597086">
    <property type="protein sequence ID" value="KER20147.1"/>
    <property type="molecule type" value="Genomic_DNA"/>
</dbReference>
<dbReference type="CTD" id="20325397"/>
<dbReference type="CDD" id="cd06183">
    <property type="entry name" value="cyt_b5_reduct_like"/>
    <property type="match status" value="1"/>
</dbReference>
<dbReference type="PRINTS" id="PR00406">
    <property type="entry name" value="CYTB5RDTASE"/>
</dbReference>
<keyword evidence="9" id="KW-1185">Reference proteome</keyword>
<dbReference type="PROSITE" id="PS51384">
    <property type="entry name" value="FAD_FR"/>
    <property type="match status" value="1"/>
</dbReference>
<comment type="cofactor">
    <cofactor evidence="1 5">
        <name>FAD</name>
        <dbReference type="ChEBI" id="CHEBI:57692"/>
    </cofactor>
</comment>
<feature type="binding site" evidence="5">
    <location>
        <position position="497"/>
    </location>
    <ligand>
        <name>FAD</name>
        <dbReference type="ChEBI" id="CHEBI:57692"/>
    </ligand>
</feature>
<evidence type="ECO:0000256" key="1">
    <source>
        <dbReference type="ARBA" id="ARBA00001974"/>
    </source>
</evidence>
<feature type="binding site" evidence="5">
    <location>
        <position position="505"/>
    </location>
    <ligand>
        <name>FAD</name>
        <dbReference type="ChEBI" id="CHEBI:57692"/>
    </ligand>
</feature>
<dbReference type="GO" id="GO:0016491">
    <property type="term" value="F:oxidoreductase activity"/>
    <property type="evidence" value="ECO:0007669"/>
    <property type="project" value="UniProtKB-KW"/>
</dbReference>
<feature type="binding site" evidence="5">
    <location>
        <position position="467"/>
    </location>
    <ligand>
        <name>FAD</name>
        <dbReference type="ChEBI" id="CHEBI:57692"/>
    </ligand>
</feature>